<dbReference type="SUPFAM" id="SSF52540">
    <property type="entry name" value="P-loop containing nucleoside triphosphate hydrolases"/>
    <property type="match status" value="1"/>
</dbReference>
<dbReference type="PRINTS" id="PR00449">
    <property type="entry name" value="RASTRNSFRMNG"/>
</dbReference>
<accession>A0ABQ9LQ07</accession>
<dbReference type="SMART" id="SM00174">
    <property type="entry name" value="RHO"/>
    <property type="match status" value="1"/>
</dbReference>
<proteinExistence type="predicted"/>
<organism evidence="2 3">
    <name type="scientific">Hevea brasiliensis</name>
    <name type="common">Para rubber tree</name>
    <name type="synonym">Siphonia brasiliensis</name>
    <dbReference type="NCBI Taxonomy" id="3981"/>
    <lineage>
        <taxon>Eukaryota</taxon>
        <taxon>Viridiplantae</taxon>
        <taxon>Streptophyta</taxon>
        <taxon>Embryophyta</taxon>
        <taxon>Tracheophyta</taxon>
        <taxon>Spermatophyta</taxon>
        <taxon>Magnoliopsida</taxon>
        <taxon>eudicotyledons</taxon>
        <taxon>Gunneridae</taxon>
        <taxon>Pentapetalae</taxon>
        <taxon>rosids</taxon>
        <taxon>fabids</taxon>
        <taxon>Malpighiales</taxon>
        <taxon>Euphorbiaceae</taxon>
        <taxon>Crotonoideae</taxon>
        <taxon>Micrandreae</taxon>
        <taxon>Hevea</taxon>
    </lineage>
</organism>
<evidence type="ECO:0000313" key="2">
    <source>
        <dbReference type="EMBL" id="KAJ9170081.1"/>
    </source>
</evidence>
<dbReference type="InterPro" id="IPR027417">
    <property type="entry name" value="P-loop_NTPase"/>
</dbReference>
<dbReference type="Proteomes" id="UP001174677">
    <property type="component" value="Chromosome 10"/>
</dbReference>
<evidence type="ECO:0008006" key="4">
    <source>
        <dbReference type="Google" id="ProtNLM"/>
    </source>
</evidence>
<keyword evidence="1" id="KW-0547">Nucleotide-binding</keyword>
<gene>
    <name evidence="2" type="ORF">P3X46_018215</name>
</gene>
<dbReference type="PANTHER" id="PTHR47978">
    <property type="match status" value="1"/>
</dbReference>
<sequence length="285" mass="32104">MVRFNLRLKLQRRISIIRRSILRLWNEILMCSVGKPIHCRMLPPHHLPVSSSSETASGEFVSGIVTPSPPPPTTLTAAEAMFHNQHEINNNGNKDSDLVALKISLLGDCQIGKTSFLAKYVGNEIEEGRILKDGMNMMDKTLLVKGARISYSLWEVDGDEGSIQQIPLACKDSVAILIMFDLTSRLTLNSVIKWYQEARKWNQTAIPIIIGTKFDDFIQLPIDLQWAIASQARAYAKALNATLFFSSATYNINVNKIFKFITAKLFDLPWKPERNLTIGEPIIDF</sequence>
<protein>
    <recommendedName>
        <fullName evidence="4">Septum-promoting GTP-binding protein 1</fullName>
    </recommendedName>
</protein>
<name>A0ABQ9LQ07_HEVBR</name>
<dbReference type="InterPro" id="IPR001806">
    <property type="entry name" value="Small_GTPase"/>
</dbReference>
<evidence type="ECO:0000313" key="3">
    <source>
        <dbReference type="Proteomes" id="UP001174677"/>
    </source>
</evidence>
<evidence type="ECO:0000256" key="1">
    <source>
        <dbReference type="ARBA" id="ARBA00022741"/>
    </source>
</evidence>
<dbReference type="Pfam" id="PF00071">
    <property type="entry name" value="Ras"/>
    <property type="match status" value="1"/>
</dbReference>
<dbReference type="SMART" id="SM00175">
    <property type="entry name" value="RAB"/>
    <property type="match status" value="1"/>
</dbReference>
<reference evidence="2 3" key="1">
    <citation type="journal article" date="2023" name="Plant Biotechnol. J.">
        <title>Chromosome-level wild Hevea brasiliensis genome provides new tools for genomic-assisted breeding and valuable loci to elevate rubber yield.</title>
        <authorList>
            <person name="Cheng H."/>
            <person name="Song X."/>
            <person name="Hu Y."/>
            <person name="Wu T."/>
            <person name="Yang Q."/>
            <person name="An Z."/>
            <person name="Feng S."/>
            <person name="Deng Z."/>
            <person name="Wu W."/>
            <person name="Zeng X."/>
            <person name="Tu M."/>
            <person name="Wang X."/>
            <person name="Huang H."/>
        </authorList>
    </citation>
    <scope>NUCLEOTIDE SEQUENCE [LARGE SCALE GENOMIC DNA]</scope>
    <source>
        <strain evidence="2">MT/VB/25A 57/8</strain>
    </source>
</reference>
<keyword evidence="3" id="KW-1185">Reference proteome</keyword>
<dbReference type="PROSITE" id="PS51419">
    <property type="entry name" value="RAB"/>
    <property type="match status" value="1"/>
</dbReference>
<comment type="caution">
    <text evidence="2">The sequence shown here is derived from an EMBL/GenBank/DDBJ whole genome shotgun (WGS) entry which is preliminary data.</text>
</comment>
<dbReference type="Gene3D" id="3.40.50.300">
    <property type="entry name" value="P-loop containing nucleotide triphosphate hydrolases"/>
    <property type="match status" value="1"/>
</dbReference>
<dbReference type="EMBL" id="JARPOI010000010">
    <property type="protein sequence ID" value="KAJ9170081.1"/>
    <property type="molecule type" value="Genomic_DNA"/>
</dbReference>